<gene>
    <name evidence="2" type="ORF">AARE701A_LOCUS2005</name>
</gene>
<name>A0A8S1ZM75_ARAAE</name>
<keyword evidence="3" id="KW-1185">Reference proteome</keyword>
<protein>
    <submittedName>
        <fullName evidence="2">Uncharacterized protein</fullName>
    </submittedName>
</protein>
<organism evidence="2 3">
    <name type="scientific">Arabidopsis arenosa</name>
    <name type="common">Sand rock-cress</name>
    <name type="synonym">Cardaminopsis arenosa</name>
    <dbReference type="NCBI Taxonomy" id="38785"/>
    <lineage>
        <taxon>Eukaryota</taxon>
        <taxon>Viridiplantae</taxon>
        <taxon>Streptophyta</taxon>
        <taxon>Embryophyta</taxon>
        <taxon>Tracheophyta</taxon>
        <taxon>Spermatophyta</taxon>
        <taxon>Magnoliopsida</taxon>
        <taxon>eudicotyledons</taxon>
        <taxon>Gunneridae</taxon>
        <taxon>Pentapetalae</taxon>
        <taxon>rosids</taxon>
        <taxon>malvids</taxon>
        <taxon>Brassicales</taxon>
        <taxon>Brassicaceae</taxon>
        <taxon>Camelineae</taxon>
        <taxon>Arabidopsis</taxon>
    </lineage>
</organism>
<dbReference type="AlphaFoldDB" id="A0A8S1ZM75"/>
<keyword evidence="1" id="KW-0732">Signal</keyword>
<dbReference type="Proteomes" id="UP000682877">
    <property type="component" value="Chromosome 1"/>
</dbReference>
<feature type="chain" id="PRO_5035843463" evidence="1">
    <location>
        <begin position="25"/>
        <end position="124"/>
    </location>
</feature>
<evidence type="ECO:0000256" key="1">
    <source>
        <dbReference type="SAM" id="SignalP"/>
    </source>
</evidence>
<evidence type="ECO:0000313" key="2">
    <source>
        <dbReference type="EMBL" id="CAE5958402.1"/>
    </source>
</evidence>
<dbReference type="EMBL" id="LR999451">
    <property type="protein sequence ID" value="CAE5958402.1"/>
    <property type="molecule type" value="Genomic_DNA"/>
</dbReference>
<accession>A0A8S1ZM75</accession>
<evidence type="ECO:0000313" key="3">
    <source>
        <dbReference type="Proteomes" id="UP000682877"/>
    </source>
</evidence>
<proteinExistence type="predicted"/>
<feature type="signal peptide" evidence="1">
    <location>
        <begin position="1"/>
        <end position="24"/>
    </location>
</feature>
<reference evidence="2" key="1">
    <citation type="submission" date="2021-01" db="EMBL/GenBank/DDBJ databases">
        <authorList>
            <person name="Bezrukov I."/>
        </authorList>
    </citation>
    <scope>NUCLEOTIDE SEQUENCE</scope>
</reference>
<sequence>MASSTFSSMLFLLLLLFSFHMGEALGAQTEIRKIKETIRMRRNLEGNDYKNSKMWMRRSYSPQCQQYERFKNMVTTNGLDDPCFPFTCFNGWGPGSQSCTYTKYCRSVYGAPPRCSINEDCSSA</sequence>